<keyword evidence="5" id="KW-1133">Transmembrane helix</keyword>
<dbReference type="InterPro" id="IPR000185">
    <property type="entry name" value="SecA"/>
</dbReference>
<dbReference type="Gene3D" id="3.90.1440.10">
    <property type="entry name" value="SecA, preprotein cross-linking domain"/>
    <property type="match status" value="1"/>
</dbReference>
<dbReference type="InterPro" id="IPR027417">
    <property type="entry name" value="P-loop_NTPase"/>
</dbReference>
<comment type="caution">
    <text evidence="7">The sequence shown here is derived from an EMBL/GenBank/DDBJ whole genome shotgun (WGS) entry which is preliminary data.</text>
</comment>
<keyword evidence="8" id="KW-1185">Reference proteome</keyword>
<organism evidence="7 8">
    <name type="scientific">Pseudolycoriella hygida</name>
    <dbReference type="NCBI Taxonomy" id="35572"/>
    <lineage>
        <taxon>Eukaryota</taxon>
        <taxon>Metazoa</taxon>
        <taxon>Ecdysozoa</taxon>
        <taxon>Arthropoda</taxon>
        <taxon>Hexapoda</taxon>
        <taxon>Insecta</taxon>
        <taxon>Pterygota</taxon>
        <taxon>Neoptera</taxon>
        <taxon>Endopterygota</taxon>
        <taxon>Diptera</taxon>
        <taxon>Nematocera</taxon>
        <taxon>Sciaroidea</taxon>
        <taxon>Sciaridae</taxon>
        <taxon>Pseudolycoriella</taxon>
    </lineage>
</organism>
<sequence length="3330" mass="381265">MATEQTKESDVAYATNRVGVFSNTEVDVKVTKTNTSTISVSDNKQQIINAVDETLKKMVKQFDAKKVVGLVGVVWDEWKKMEDFEKILVSIAVAMVVGALGFNGGYGWHVISGNWDSIKGAAKHAMNLLQENAAELLKKLCSNVVVKQLQSPFEEQSETSSVGIDDVNNLVETGAHSKIKMTQSIGDENLDSDPLQSIDFLLSHEGFILAHPSHRVISILQHLSKKPWVQFDFNGTNIVKDLRTEWQQLSEGCVGEYLQFFVDLKESVAEDKEENGMHGVYLTFRKYIKKEFTCYVCTYKDCKIAVMGAFRLSPCGEIVEVANEASSLELFDENGANIFIYLDENYPHRSRLVTKYELMYPDLFHLGEKLIDQIDQFRLISTASKNRWTGDISTVISSTECFDEVNSIIKNIERSQTFREILINVLPPTSMESTIIRKLVRLEHQLSPEEKLQLRIKLIEVATTELFYPLRKTVLIEKEKQETAATESADILRCLQKESKYLAIQVASTEMKLKKAELKISKARKDIESMKKSMDEIDTRKDEQAKVQLQKLKLQDMKEKMAFNKFVLDLPSRLRPEKTVQNLEQISKLSEHLTVSDLIERIVDIFEIEEETANCPFLEDRVARNEISDKEELFRVLEDMKQLCHIDIVESDLNVQGGYVILSSILPQIFASLQRNPHIRQITIDVSGVDGQNHIDSKAKDGINYGDNGEDGLPGEHGQHGGNIHLEAIKSIVNIDNIILKCNGGNGANGQHGGDGHCGRNGENGENGQVESPKIFCKYYAINRGESGKPGQPGGLGGSGGAEGKGGKGGLSKIVSASNTTPREQKHKDGRSGCKGECGTQGQNGIHGMVGKDEGRFARSIFHGWEYMTGYNLEAVEIAGWLWKVAGYYIVEGNAPPVERAQNKTRQASKQRQATKQQEQQHIQQNTIHFMKQSVNERKTAANSSGQNGAEIIMNQEVQQSVNSLTAIASEQQQFITQKTATLKQIEVGKSTLSGHLADLESRLDFVEHDIQSAKRDAENAEMRVVKMGKLSLLLREKYEQALESGKVTQRQMQQELHNEREFETSKQDSSAPQDPEDTIGESVVISNGLTLSFPKEHAKSSEFQEFLDLCTNNKVPFNVQDVLESCWQRIEKTDKNSKKLISFLCANGHWEYIQNYLASDLLVARNLTNKKDKSSTLAEYIMRKRLGLEENEYEHKDNEELKTFLDSMEMEIKATSRLQSWISKSPNEGSPLAKVPPEHLTTYKASVIATVREVFFQLIQFVGKNVDEGKFLDDLIAFIEKNAEELSPEQALSTYLEQHESMNASDIKEKLLHTYSKQHESTNASNTEQESFSLLPLLNTIKNAKRNVCDLIWKSESGKDPKKNLAFVHFALTNVRYTMKELEEIENLLADLRKHAGAEIQDSLKGLFELLDKSYTKELEQLKKEIRDECCKYKVIPLEALCRIECMLDSPYAGFSFMKKQKRYEELKSKISSESSFVEWLRDIYPSSHGKYVIDGTFDFSKFSKYLQRQLSKPIPKNGKINQLKLHLETGKLDKFIEPFSKTELAEIENHLWECLNKDNVKTVHEMALLIGKADSLKLDYARATEKCDVVSCIEKVRMLKEHLIKFIPFENDGSLVTDSGRLKNHLEFLLTHIEFMAMELGDCSSVSMLERVVHSDEVTNIDKAITTLKEFRRENFGCSVQFADILEITEKTDFHAVYLNGLHYVEFSEAEDGTEYNVSNSISESLKKLEMIKANLTESQISNGIRDQVDRLSNLIGFFQKPTTKAGKQLLRNLQTLRTEEYEKHLPVWRSVKSIFDQADKYFHDLAKHTDPPLYIVANFAASTQSDVLDELTLLNVEGEHGKEVRLHLNYPHSEKIRQMIGSDNERLQIGMEVLKKTLAVQQYPFTDILSAMATIYNPQRSIYALQFYEILSKILRQQNSYSHSDLWIQLMGHFKDIEEKAAGMYKNRVVRVHLACLLAKLDFNHELRPLLCRLLKNLMDLKDSKMLSFQRMPNMSPQTTREELVALFEEIEKPIVFQQVFLIPSEVIWYESLCSSNTNQKIHKIITKYDPISWCSHFEQLYFNHTFRLLSTPNVKGSMVDAVNQEFKLTYLLQSTPQRVLFLNIINEMISVSDVRVLESANDCKMFFALLRDIDVNTLRFIVNEKFPQNWLKWILIKCISMNLNHNIKTSDEECKQLEQILCHDLLHNMDRENVNFLLTLHQILKIETNATFDAIMEIIRGVVKSQFSPEEMRDLCHDFEINVLSYWPRIIRIYRLSILCTKQGHSMQIVEKLLGMDETFGETVVETLANSLFIDNDKLLANEKLECLQKYCSTEWILDEVSIGLMNGKGFEEIERNVAEYSHKQRQTELSLDDILKRMKCNPINKNLRSNLFDELKERCELIRKCANEKYEVESRDKAAFGELMNKFSESWREMWQVESPRHVEKNVICNTLAFISRAVEYHYGFYPRDTQLVSVLLLTDGLIKRKPVGKFGVIETGEGKSVIIAMFAALCSLFKYRVHVVTSNKLLAENDASESAGFFEILGLTVSNNCDKDSNPESTRTARYNNNVVYGDLGSFQADKLQTDFFSKKIMEFSPDVTIVDEVDSLLLDKGSNILYISHSIPELRHLRSVFLLIWRTVNAHRISDEKKQRNPIKPYTDWDVHYVRRAVEKKMKDDVDDIQYPECLRSFIYRRVCVWVKQAFKARFMPLNEDFIVEEERHRILTMDNQTGVEEGNMHMSLGLHQFLQLRHKTKLSPESLKCVFMSNHCYFAQHAGTVFGLTGTLGGDEEMNLLFDLYGVEFFAMPRYKLNKRTEEEPVIVNSEDEWMSSILKSVEIHKVKQPILIIAENIANHKKIQRALIGNRILDKSELIDYSSSGKHNSVIKEIANEEGLKVGIVLLSTNLGGRGTDLKIHQHAKKLGMHVIVTFLPPNLRVEKQAFGRTARTGENGTVQFVILTKQKQKTLHGGVDEQQIASIYQLKEERKRIETKRLKIIRDKEFSKIKIQDELFAAYCKFQQQEIQQSNVFLQHKKRIRHRQLEFLNNRWAIWLDSIDESLNNLHLRSGLQHQRIWSEFDSFKTEMVTRMKNKDVKMFADFTSEFVKLGTTYERLAIKWLASSIMSGDCSEASAIFSEWKDKFNSFWNGVKTVFSPTKMDPTEQMKLMDQITQKLNDEKPPSDLEVGLQILKLAVDSEQKFSYAASLYKGMLELQKDPTNKLDAKLALLEAKHRIHSRIEDNYSALTMQDDACIEMQRNQENINVTGPNKFKEQIISENNLFDIHLDAIQSTFHSPITEKFLKTQLSGLDSNEQAKKLLDFLLLKKWNLLIGCRVSKKVGGINSTILTCD</sequence>
<feature type="compositionally biased region" description="Polar residues" evidence="4">
    <location>
        <begin position="1047"/>
        <end position="1056"/>
    </location>
</feature>
<feature type="transmembrane region" description="Helical" evidence="5">
    <location>
        <begin position="87"/>
        <end position="108"/>
    </location>
</feature>
<dbReference type="OrthoDB" id="7553586at2759"/>
<keyword evidence="5" id="KW-0812">Transmembrane</keyword>
<evidence type="ECO:0000256" key="3">
    <source>
        <dbReference type="SAM" id="Coils"/>
    </source>
</evidence>
<keyword evidence="5" id="KW-0472">Membrane</keyword>
<gene>
    <name evidence="7" type="primary">secA_0</name>
    <name evidence="7" type="ORF">Bhyg_09106</name>
</gene>
<keyword evidence="2" id="KW-0811">Translocation</keyword>
<feature type="compositionally biased region" description="Low complexity" evidence="4">
    <location>
        <begin position="911"/>
        <end position="921"/>
    </location>
</feature>
<evidence type="ECO:0000256" key="1">
    <source>
        <dbReference type="ARBA" id="ARBA00022927"/>
    </source>
</evidence>
<reference evidence="7" key="1">
    <citation type="submission" date="2022-07" db="EMBL/GenBank/DDBJ databases">
        <authorList>
            <person name="Trinca V."/>
            <person name="Uliana J.V.C."/>
            <person name="Torres T.T."/>
            <person name="Ward R.J."/>
            <person name="Monesi N."/>
        </authorList>
    </citation>
    <scope>NUCLEOTIDE SEQUENCE</scope>
    <source>
        <strain evidence="7">HSMRA1968</strain>
        <tissue evidence="7">Whole embryos</tissue>
    </source>
</reference>
<dbReference type="GO" id="GO:0017038">
    <property type="term" value="P:protein import"/>
    <property type="evidence" value="ECO:0007669"/>
    <property type="project" value="InterPro"/>
</dbReference>
<dbReference type="Proteomes" id="UP001151699">
    <property type="component" value="Chromosome B"/>
</dbReference>
<dbReference type="SMART" id="SM00957">
    <property type="entry name" value="SecA_DEAD"/>
    <property type="match status" value="1"/>
</dbReference>
<feature type="region of interest" description="Disordered" evidence="4">
    <location>
        <begin position="788"/>
        <end position="839"/>
    </location>
</feature>
<dbReference type="InterPro" id="IPR014018">
    <property type="entry name" value="SecA_motor_DEAD"/>
</dbReference>
<dbReference type="PANTHER" id="PTHR30612">
    <property type="entry name" value="SECA INNER MEMBRANE COMPONENT OF SEC PROTEIN SECRETION SYSTEM"/>
    <property type="match status" value="1"/>
</dbReference>
<evidence type="ECO:0000313" key="8">
    <source>
        <dbReference type="Proteomes" id="UP001151699"/>
    </source>
</evidence>
<feature type="coiled-coil region" evidence="3">
    <location>
        <begin position="997"/>
        <end position="1024"/>
    </location>
</feature>
<keyword evidence="1" id="KW-0813">Transport</keyword>
<feature type="coiled-coil region" evidence="3">
    <location>
        <begin position="506"/>
        <end position="560"/>
    </location>
</feature>
<dbReference type="Pfam" id="PF07517">
    <property type="entry name" value="SecA_DEAD"/>
    <property type="match status" value="1"/>
</dbReference>
<dbReference type="EMBL" id="WJQU01000002">
    <property type="protein sequence ID" value="KAJ6644140.1"/>
    <property type="molecule type" value="Genomic_DNA"/>
</dbReference>
<feature type="region of interest" description="Disordered" evidence="4">
    <location>
        <begin position="900"/>
        <end position="921"/>
    </location>
</feature>
<dbReference type="SUPFAM" id="SSF52540">
    <property type="entry name" value="P-loop containing nucleoside triphosphate hydrolases"/>
    <property type="match status" value="2"/>
</dbReference>
<dbReference type="PROSITE" id="PS51196">
    <property type="entry name" value="SECA_MOTOR_DEAD"/>
    <property type="match status" value="1"/>
</dbReference>
<dbReference type="InterPro" id="IPR011115">
    <property type="entry name" value="SecA_DEAD"/>
</dbReference>
<proteinExistence type="predicted"/>
<evidence type="ECO:0000256" key="2">
    <source>
        <dbReference type="ARBA" id="ARBA00023010"/>
    </source>
</evidence>
<keyword evidence="3" id="KW-0175">Coiled coil</keyword>
<feature type="domain" description="SecA family profile" evidence="6">
    <location>
        <begin position="2365"/>
        <end position="2972"/>
    </location>
</feature>
<evidence type="ECO:0000313" key="7">
    <source>
        <dbReference type="EMBL" id="KAJ6644140.1"/>
    </source>
</evidence>
<dbReference type="GO" id="GO:0006605">
    <property type="term" value="P:protein targeting"/>
    <property type="evidence" value="ECO:0007669"/>
    <property type="project" value="InterPro"/>
</dbReference>
<dbReference type="GO" id="GO:0016020">
    <property type="term" value="C:membrane"/>
    <property type="evidence" value="ECO:0007669"/>
    <property type="project" value="InterPro"/>
</dbReference>
<feature type="region of interest" description="Disordered" evidence="4">
    <location>
        <begin position="1046"/>
        <end position="1080"/>
    </location>
</feature>
<dbReference type="GO" id="GO:0006886">
    <property type="term" value="P:intracellular protein transport"/>
    <property type="evidence" value="ECO:0007669"/>
    <property type="project" value="InterPro"/>
</dbReference>
<feature type="compositionally biased region" description="Basic and acidic residues" evidence="4">
    <location>
        <begin position="823"/>
        <end position="834"/>
    </location>
</feature>
<evidence type="ECO:0000256" key="4">
    <source>
        <dbReference type="SAM" id="MobiDB-lite"/>
    </source>
</evidence>
<name>A0A9Q0S5G5_9DIPT</name>
<evidence type="ECO:0000256" key="5">
    <source>
        <dbReference type="SAM" id="Phobius"/>
    </source>
</evidence>
<keyword evidence="1" id="KW-0653">Protein transport</keyword>
<feature type="compositionally biased region" description="Gly residues" evidence="4">
    <location>
        <begin position="791"/>
        <end position="810"/>
    </location>
</feature>
<dbReference type="Gene3D" id="3.40.50.300">
    <property type="entry name" value="P-loop containing nucleotide triphosphate hydrolases"/>
    <property type="match status" value="2"/>
</dbReference>
<protein>
    <submittedName>
        <fullName evidence="7">Protein translocase subunit SecA</fullName>
    </submittedName>
</protein>
<dbReference type="GO" id="GO:0005524">
    <property type="term" value="F:ATP binding"/>
    <property type="evidence" value="ECO:0007669"/>
    <property type="project" value="InterPro"/>
</dbReference>
<dbReference type="PANTHER" id="PTHR30612:SF0">
    <property type="entry name" value="CHLOROPLAST PROTEIN-TRANSPORTING ATPASE"/>
    <property type="match status" value="1"/>
</dbReference>
<evidence type="ECO:0000259" key="6">
    <source>
        <dbReference type="PROSITE" id="PS51196"/>
    </source>
</evidence>
<feature type="compositionally biased region" description="Basic and acidic residues" evidence="4">
    <location>
        <begin position="1057"/>
        <end position="1067"/>
    </location>
</feature>
<accession>A0A9Q0S5G5</accession>